<proteinExistence type="inferred from homology"/>
<dbReference type="PANTHER" id="PTHR43758">
    <property type="entry name" value="7,8-DIHYDRO-8-OXOGUANINE TRIPHOSPHATASE"/>
    <property type="match status" value="1"/>
</dbReference>
<name>A0A9W6P4V4_9ACTN</name>
<dbReference type="InterPro" id="IPR000086">
    <property type="entry name" value="NUDIX_hydrolase_dom"/>
</dbReference>
<dbReference type="EMBL" id="BSQG01000002">
    <property type="protein sequence ID" value="GLU47048.1"/>
    <property type="molecule type" value="Genomic_DNA"/>
</dbReference>
<dbReference type="PROSITE" id="PS51462">
    <property type="entry name" value="NUDIX"/>
    <property type="match status" value="1"/>
</dbReference>
<evidence type="ECO:0000256" key="4">
    <source>
        <dbReference type="ARBA" id="ARBA00022801"/>
    </source>
</evidence>
<dbReference type="SUPFAM" id="SSF55811">
    <property type="entry name" value="Nudix"/>
    <property type="match status" value="1"/>
</dbReference>
<dbReference type="Proteomes" id="UP001165092">
    <property type="component" value="Unassembled WGS sequence"/>
</dbReference>
<comment type="cofactor">
    <cofactor evidence="1">
        <name>Mg(2+)</name>
        <dbReference type="ChEBI" id="CHEBI:18420"/>
    </cofactor>
</comment>
<evidence type="ECO:0000256" key="1">
    <source>
        <dbReference type="ARBA" id="ARBA00001946"/>
    </source>
</evidence>
<dbReference type="Pfam" id="PF00293">
    <property type="entry name" value="NUDIX"/>
    <property type="match status" value="1"/>
</dbReference>
<reference evidence="8" key="1">
    <citation type="submission" date="2023-02" db="EMBL/GenBank/DDBJ databases">
        <title>Nocardiopsis ansamitocini NBRC 112285.</title>
        <authorList>
            <person name="Ichikawa N."/>
            <person name="Sato H."/>
            <person name="Tonouchi N."/>
        </authorList>
    </citation>
    <scope>NUCLEOTIDE SEQUENCE</scope>
    <source>
        <strain evidence="8">NBRC 112285</strain>
    </source>
</reference>
<dbReference type="GO" id="GO:0046872">
    <property type="term" value="F:metal ion binding"/>
    <property type="evidence" value="ECO:0007669"/>
    <property type="project" value="UniProtKB-KW"/>
</dbReference>
<evidence type="ECO:0000313" key="8">
    <source>
        <dbReference type="EMBL" id="GLU47048.1"/>
    </source>
</evidence>
<dbReference type="PRINTS" id="PR00502">
    <property type="entry name" value="NUDIXFAMILY"/>
</dbReference>
<comment type="caution">
    <text evidence="8">The sequence shown here is derived from an EMBL/GenBank/DDBJ whole genome shotgun (WGS) entry which is preliminary data.</text>
</comment>
<evidence type="ECO:0000256" key="3">
    <source>
        <dbReference type="ARBA" id="ARBA00022723"/>
    </source>
</evidence>
<sequence>MMTAPNQPPATDLTMAAVAIVPGPNESLTFVLSTCGEYAGHWLLPGGHIDEGETPEQAARREAYEEAGVVAGELAPSGIYDIRGHSTEGPYAYRLHVYRALEPCVVPEDFVLDPMEVSEISQVPPGEILPHPTDMLILNDAGLSAYEPDLIQRLLTAEGVTMTRQDALIVD</sequence>
<dbReference type="GO" id="GO:0016818">
    <property type="term" value="F:hydrolase activity, acting on acid anhydrides, in phosphorus-containing anhydrides"/>
    <property type="evidence" value="ECO:0007669"/>
    <property type="project" value="TreeGrafter"/>
</dbReference>
<evidence type="ECO:0000259" key="7">
    <source>
        <dbReference type="PROSITE" id="PS51462"/>
    </source>
</evidence>
<keyword evidence="4 6" id="KW-0378">Hydrolase</keyword>
<protein>
    <recommendedName>
        <fullName evidence="7">Nudix hydrolase domain-containing protein</fullName>
    </recommendedName>
</protein>
<dbReference type="InterPro" id="IPR020476">
    <property type="entry name" value="Nudix_hydrolase"/>
</dbReference>
<evidence type="ECO:0000313" key="9">
    <source>
        <dbReference type="Proteomes" id="UP001165092"/>
    </source>
</evidence>
<keyword evidence="5" id="KW-0460">Magnesium</keyword>
<keyword evidence="9" id="KW-1185">Reference proteome</keyword>
<dbReference type="CDD" id="cd02883">
    <property type="entry name" value="NUDIX_Hydrolase"/>
    <property type="match status" value="1"/>
</dbReference>
<evidence type="ECO:0000256" key="5">
    <source>
        <dbReference type="ARBA" id="ARBA00022842"/>
    </source>
</evidence>
<accession>A0A9W6P4V4</accession>
<keyword evidence="3" id="KW-0479">Metal-binding</keyword>
<evidence type="ECO:0000256" key="2">
    <source>
        <dbReference type="ARBA" id="ARBA00005582"/>
    </source>
</evidence>
<comment type="similarity">
    <text evidence="2 6">Belongs to the Nudix hydrolase family.</text>
</comment>
<feature type="domain" description="Nudix hydrolase" evidence="7">
    <location>
        <begin position="10"/>
        <end position="152"/>
    </location>
</feature>
<gene>
    <name evidence="8" type="ORF">Nans01_13990</name>
</gene>
<dbReference type="GO" id="GO:0005737">
    <property type="term" value="C:cytoplasm"/>
    <property type="evidence" value="ECO:0007669"/>
    <property type="project" value="TreeGrafter"/>
</dbReference>
<dbReference type="PANTHER" id="PTHR43758:SF8">
    <property type="entry name" value="8-OXO-DGTP DIPHOSPHATASE YTKD-RELATED"/>
    <property type="match status" value="1"/>
</dbReference>
<dbReference type="PROSITE" id="PS00893">
    <property type="entry name" value="NUDIX_BOX"/>
    <property type="match status" value="1"/>
</dbReference>
<dbReference type="AlphaFoldDB" id="A0A9W6P4V4"/>
<dbReference type="InterPro" id="IPR015797">
    <property type="entry name" value="NUDIX_hydrolase-like_dom_sf"/>
</dbReference>
<organism evidence="8 9">
    <name type="scientific">Nocardiopsis ansamitocini</name>
    <dbReference type="NCBI Taxonomy" id="1670832"/>
    <lineage>
        <taxon>Bacteria</taxon>
        <taxon>Bacillati</taxon>
        <taxon>Actinomycetota</taxon>
        <taxon>Actinomycetes</taxon>
        <taxon>Streptosporangiales</taxon>
        <taxon>Nocardiopsidaceae</taxon>
        <taxon>Nocardiopsis</taxon>
    </lineage>
</organism>
<dbReference type="RefSeq" id="WP_285758025.1">
    <property type="nucleotide sequence ID" value="NZ_BSQG01000002.1"/>
</dbReference>
<dbReference type="Gene3D" id="3.90.79.10">
    <property type="entry name" value="Nucleoside Triphosphate Pyrophosphohydrolase"/>
    <property type="match status" value="1"/>
</dbReference>
<dbReference type="InterPro" id="IPR020084">
    <property type="entry name" value="NUDIX_hydrolase_CS"/>
</dbReference>
<evidence type="ECO:0000256" key="6">
    <source>
        <dbReference type="RuleBase" id="RU003476"/>
    </source>
</evidence>